<sequence>MALFNIDRFESIARENRVVASKYAIDEAVLLESEMKCFSRYDEKKIYDIFLSHSYRDRVAVAGLVKYLKRQYHYEIYVDWIDDQNLNRSRVTKETAETIKSRMRNCKCLFYVTSENAPQSKWMPWELGLMDGLKDRVAICPLTREVYNADDYHGQEYLGIYPYISETKTDKGQNALWVNNDKRHYIIFEEWIKGNNPYLRQ</sequence>
<name>A0A2M9A7U3_9BACT</name>
<dbReference type="OrthoDB" id="9810385at2"/>
<evidence type="ECO:0000259" key="1">
    <source>
        <dbReference type="Pfam" id="PF13676"/>
    </source>
</evidence>
<keyword evidence="3" id="KW-1185">Reference proteome</keyword>
<evidence type="ECO:0000313" key="2">
    <source>
        <dbReference type="EMBL" id="PJJ41785.1"/>
    </source>
</evidence>
<organism evidence="2 3">
    <name type="scientific">Hallerella succinigenes</name>
    <dbReference type="NCBI Taxonomy" id="1896222"/>
    <lineage>
        <taxon>Bacteria</taxon>
        <taxon>Pseudomonadati</taxon>
        <taxon>Fibrobacterota</taxon>
        <taxon>Fibrobacteria</taxon>
        <taxon>Fibrobacterales</taxon>
        <taxon>Fibrobacteraceae</taxon>
        <taxon>Hallerella</taxon>
    </lineage>
</organism>
<dbReference type="Proteomes" id="UP000231134">
    <property type="component" value="Unassembled WGS sequence"/>
</dbReference>
<dbReference type="SUPFAM" id="SSF52200">
    <property type="entry name" value="Toll/Interleukin receptor TIR domain"/>
    <property type="match status" value="1"/>
</dbReference>
<protein>
    <submittedName>
        <fullName evidence="2">TIR domain-containing protein</fullName>
    </submittedName>
</protein>
<reference evidence="2 3" key="1">
    <citation type="submission" date="2017-11" db="EMBL/GenBank/DDBJ databases">
        <title>Animal gut microbial communities from fecal samples from Wisconsin, USA.</title>
        <authorList>
            <person name="Neumann A."/>
        </authorList>
    </citation>
    <scope>NUCLEOTIDE SEQUENCE [LARGE SCALE GENOMIC DNA]</scope>
    <source>
        <strain evidence="2 3">UWS3</strain>
    </source>
</reference>
<dbReference type="Gene3D" id="3.40.50.10140">
    <property type="entry name" value="Toll/interleukin-1 receptor homology (TIR) domain"/>
    <property type="match status" value="1"/>
</dbReference>
<evidence type="ECO:0000313" key="3">
    <source>
        <dbReference type="Proteomes" id="UP000231134"/>
    </source>
</evidence>
<dbReference type="InterPro" id="IPR000157">
    <property type="entry name" value="TIR_dom"/>
</dbReference>
<accession>A0A2M9A7U3</accession>
<dbReference type="InterPro" id="IPR035897">
    <property type="entry name" value="Toll_tir_struct_dom_sf"/>
</dbReference>
<proteinExistence type="predicted"/>
<feature type="domain" description="TIR" evidence="1">
    <location>
        <begin position="49"/>
        <end position="147"/>
    </location>
</feature>
<dbReference type="GO" id="GO:0007165">
    <property type="term" value="P:signal transduction"/>
    <property type="evidence" value="ECO:0007669"/>
    <property type="project" value="InterPro"/>
</dbReference>
<dbReference type="AlphaFoldDB" id="A0A2M9A7U3"/>
<comment type="caution">
    <text evidence="2">The sequence shown here is derived from an EMBL/GenBank/DDBJ whole genome shotgun (WGS) entry which is preliminary data.</text>
</comment>
<dbReference type="RefSeq" id="WP_100425714.1">
    <property type="nucleotide sequence ID" value="NZ_PGEX01000001.1"/>
</dbReference>
<dbReference type="Pfam" id="PF13676">
    <property type="entry name" value="TIR_2"/>
    <property type="match status" value="1"/>
</dbReference>
<gene>
    <name evidence="2" type="ORF">BGX16_1780</name>
</gene>
<dbReference type="EMBL" id="PGEX01000001">
    <property type="protein sequence ID" value="PJJ41785.1"/>
    <property type="molecule type" value="Genomic_DNA"/>
</dbReference>